<evidence type="ECO:0000256" key="4">
    <source>
        <dbReference type="ARBA" id="ARBA00022927"/>
    </source>
</evidence>
<name>A0AA38HDG3_9TREE</name>
<dbReference type="GO" id="GO:0006999">
    <property type="term" value="P:nuclear pore organization"/>
    <property type="evidence" value="ECO:0007669"/>
    <property type="project" value="TreeGrafter"/>
</dbReference>
<dbReference type="GeneID" id="77727401"/>
<feature type="compositionally biased region" description="Basic and acidic residues" evidence="9">
    <location>
        <begin position="340"/>
        <end position="352"/>
    </location>
</feature>
<keyword evidence="7 8" id="KW-0539">Nucleus</keyword>
<keyword evidence="2 8" id="KW-0813">Transport</keyword>
<dbReference type="AlphaFoldDB" id="A0AA38HDG3"/>
<evidence type="ECO:0000256" key="6">
    <source>
        <dbReference type="ARBA" id="ARBA00023132"/>
    </source>
</evidence>
<keyword evidence="5" id="KW-0811">Translocation</keyword>
<dbReference type="RefSeq" id="XP_052948487.1">
    <property type="nucleotide sequence ID" value="XM_053088196.1"/>
</dbReference>
<feature type="compositionally biased region" description="Gly residues" evidence="9">
    <location>
        <begin position="76"/>
        <end position="109"/>
    </location>
</feature>
<comment type="subcellular location">
    <subcellularLocation>
        <location evidence="1">Nucleus</location>
        <location evidence="1">Nuclear pore complex</location>
    </subcellularLocation>
</comment>
<dbReference type="InterPro" id="IPR012677">
    <property type="entry name" value="Nucleotide-bd_a/b_plait_sf"/>
</dbReference>
<gene>
    <name evidence="11" type="ORF">MKK02DRAFT_31037</name>
</gene>
<keyword evidence="6 8" id="KW-0906">Nuclear pore complex</keyword>
<keyword evidence="3 8" id="KW-0509">mRNA transport</keyword>
<reference evidence="11" key="1">
    <citation type="journal article" date="2022" name="G3 (Bethesda)">
        <title>High quality genome of the basidiomycete yeast Dioszegia hungarica PDD-24b-2 isolated from cloud water.</title>
        <authorList>
            <person name="Jarrige D."/>
            <person name="Haridas S."/>
            <person name="Bleykasten-Grosshans C."/>
            <person name="Joly M."/>
            <person name="Nadalig T."/>
            <person name="Sancelme M."/>
            <person name="Vuilleumier S."/>
            <person name="Grigoriev I.V."/>
            <person name="Amato P."/>
            <person name="Bringel F."/>
        </authorList>
    </citation>
    <scope>NUCLEOTIDE SEQUENCE</scope>
    <source>
        <strain evidence="11">PDD-24b-2</strain>
    </source>
</reference>
<dbReference type="InterPro" id="IPR035979">
    <property type="entry name" value="RBD_domain_sf"/>
</dbReference>
<accession>A0AA38HDG3</accession>
<dbReference type="GO" id="GO:0003676">
    <property type="term" value="F:nucleic acid binding"/>
    <property type="evidence" value="ECO:0007669"/>
    <property type="project" value="InterPro"/>
</dbReference>
<evidence type="ECO:0000256" key="8">
    <source>
        <dbReference type="PROSITE-ProRule" id="PRU00804"/>
    </source>
</evidence>
<comment type="caution">
    <text evidence="11">The sequence shown here is derived from an EMBL/GenBank/DDBJ whole genome shotgun (WGS) entry which is preliminary data.</text>
</comment>
<evidence type="ECO:0000259" key="10">
    <source>
        <dbReference type="PROSITE" id="PS51472"/>
    </source>
</evidence>
<dbReference type="InterPro" id="IPR007846">
    <property type="entry name" value="RRM_NUP35_dom"/>
</dbReference>
<dbReference type="Pfam" id="PF05172">
    <property type="entry name" value="RRM_Nup35"/>
    <property type="match status" value="1"/>
</dbReference>
<dbReference type="GO" id="GO:0005543">
    <property type="term" value="F:phospholipid binding"/>
    <property type="evidence" value="ECO:0007669"/>
    <property type="project" value="TreeGrafter"/>
</dbReference>
<feature type="compositionally biased region" description="Gly residues" evidence="9">
    <location>
        <begin position="320"/>
        <end position="330"/>
    </location>
</feature>
<dbReference type="GO" id="GO:0044613">
    <property type="term" value="C:nuclear pore central transport channel"/>
    <property type="evidence" value="ECO:0007669"/>
    <property type="project" value="TreeGrafter"/>
</dbReference>
<feature type="compositionally biased region" description="Gly residues" evidence="9">
    <location>
        <begin position="274"/>
        <end position="298"/>
    </location>
</feature>
<dbReference type="SUPFAM" id="SSF54928">
    <property type="entry name" value="RNA-binding domain, RBD"/>
    <property type="match status" value="1"/>
</dbReference>
<feature type="domain" description="RRM Nup35-type" evidence="10">
    <location>
        <begin position="190"/>
        <end position="271"/>
    </location>
</feature>
<dbReference type="GO" id="GO:0006607">
    <property type="term" value="P:NLS-bearing protein import into nucleus"/>
    <property type="evidence" value="ECO:0007669"/>
    <property type="project" value="TreeGrafter"/>
</dbReference>
<dbReference type="PROSITE" id="PS51472">
    <property type="entry name" value="RRM_NUP35"/>
    <property type="match status" value="1"/>
</dbReference>
<feature type="region of interest" description="Disordered" evidence="9">
    <location>
        <begin position="1"/>
        <end position="46"/>
    </location>
</feature>
<dbReference type="EMBL" id="JAKWFO010000002">
    <property type="protein sequence ID" value="KAI9638710.1"/>
    <property type="molecule type" value="Genomic_DNA"/>
</dbReference>
<evidence type="ECO:0000256" key="1">
    <source>
        <dbReference type="ARBA" id="ARBA00004567"/>
    </source>
</evidence>
<dbReference type="GO" id="GO:0044615">
    <property type="term" value="C:nuclear pore nuclear basket"/>
    <property type="evidence" value="ECO:0007669"/>
    <property type="project" value="TreeGrafter"/>
</dbReference>
<dbReference type="PANTHER" id="PTHR21527">
    <property type="entry name" value="NUCLEOPORIN NUP35"/>
    <property type="match status" value="1"/>
</dbReference>
<evidence type="ECO:0000313" key="11">
    <source>
        <dbReference type="EMBL" id="KAI9638710.1"/>
    </source>
</evidence>
<proteinExistence type="predicted"/>
<protein>
    <recommendedName>
        <fullName evidence="10">RRM Nup35-type domain-containing protein</fullName>
    </recommendedName>
</protein>
<dbReference type="Gene3D" id="3.30.70.330">
    <property type="match status" value="1"/>
</dbReference>
<evidence type="ECO:0000256" key="5">
    <source>
        <dbReference type="ARBA" id="ARBA00023010"/>
    </source>
</evidence>
<evidence type="ECO:0000256" key="2">
    <source>
        <dbReference type="ARBA" id="ARBA00022448"/>
    </source>
</evidence>
<feature type="compositionally biased region" description="Basic and acidic residues" evidence="9">
    <location>
        <begin position="301"/>
        <end position="313"/>
    </location>
</feature>
<sequence length="352" mass="35582">MSDWWQAAATPSGSTPMGAGGPFTPTRPLQYSQHRSTRFNIADELDPEDARMAENIRFAPSFAASPAGKLVMGSSGHTGGRETGGMGGGGGGGGMSPGGSGQGTGGRGGEAVASPPAGARAGRSPTGRFGGESAASPRDSRRKQMTQQVIDEDMPPTASLRDTSDSPVRGFAATMAASNQLPTPPSLTASPTTTQLLIFGPPSHLLPTLEPYLSSIGAVSSYVPGPDGTNWWVVTYNSPVSAAYALRRHGEVLGGKYMIGVRVAEGVSTTAGSGWGGANGGGEGVGHGGQGQGGGGGMERNVIREKGEKRQGEWEDEGAAGAGGAGGGVSGRLADWLEWQDGKESNGKSRLV</sequence>
<keyword evidence="12" id="KW-1185">Reference proteome</keyword>
<dbReference type="PANTHER" id="PTHR21527:SF6">
    <property type="entry name" value="NUCLEOPORIN NUP35"/>
    <property type="match status" value="1"/>
</dbReference>
<dbReference type="Proteomes" id="UP001164286">
    <property type="component" value="Unassembled WGS sequence"/>
</dbReference>
<evidence type="ECO:0000256" key="3">
    <source>
        <dbReference type="ARBA" id="ARBA00022816"/>
    </source>
</evidence>
<dbReference type="GO" id="GO:0051028">
    <property type="term" value="P:mRNA transport"/>
    <property type="evidence" value="ECO:0007669"/>
    <property type="project" value="UniProtKB-UniRule"/>
</dbReference>
<dbReference type="GO" id="GO:0017056">
    <property type="term" value="F:structural constituent of nuclear pore"/>
    <property type="evidence" value="ECO:0007669"/>
    <property type="project" value="TreeGrafter"/>
</dbReference>
<organism evidence="11 12">
    <name type="scientific">Dioszegia hungarica</name>
    <dbReference type="NCBI Taxonomy" id="4972"/>
    <lineage>
        <taxon>Eukaryota</taxon>
        <taxon>Fungi</taxon>
        <taxon>Dikarya</taxon>
        <taxon>Basidiomycota</taxon>
        <taxon>Agaricomycotina</taxon>
        <taxon>Tremellomycetes</taxon>
        <taxon>Tremellales</taxon>
        <taxon>Bulleribasidiaceae</taxon>
        <taxon>Dioszegia</taxon>
    </lineage>
</organism>
<feature type="region of interest" description="Disordered" evidence="9">
    <location>
        <begin position="67"/>
        <end position="163"/>
    </location>
</feature>
<feature type="region of interest" description="Disordered" evidence="9">
    <location>
        <begin position="274"/>
        <end position="352"/>
    </location>
</feature>
<evidence type="ECO:0000256" key="7">
    <source>
        <dbReference type="ARBA" id="ARBA00023242"/>
    </source>
</evidence>
<evidence type="ECO:0000313" key="12">
    <source>
        <dbReference type="Proteomes" id="UP001164286"/>
    </source>
</evidence>
<evidence type="ECO:0000256" key="9">
    <source>
        <dbReference type="SAM" id="MobiDB-lite"/>
    </source>
</evidence>
<keyword evidence="4" id="KW-0653">Protein transport</keyword>